<accession>A0ABQ7V977</accession>
<feature type="domain" description="Tail specific protease" evidence="1">
    <location>
        <begin position="16"/>
        <end position="87"/>
    </location>
</feature>
<gene>
    <name evidence="2" type="ORF">KY290_016376</name>
</gene>
<dbReference type="InterPro" id="IPR029045">
    <property type="entry name" value="ClpP/crotonase-like_dom_sf"/>
</dbReference>
<evidence type="ECO:0000313" key="2">
    <source>
        <dbReference type="EMBL" id="KAH0760303.1"/>
    </source>
</evidence>
<evidence type="ECO:0000313" key="3">
    <source>
        <dbReference type="Proteomes" id="UP000826656"/>
    </source>
</evidence>
<dbReference type="Gene3D" id="3.30.750.44">
    <property type="match status" value="1"/>
</dbReference>
<comment type="caution">
    <text evidence="2">The sequence shown here is derived from an EMBL/GenBank/DDBJ whole genome shotgun (WGS) entry which is preliminary data.</text>
</comment>
<name>A0ABQ7V977_SOLTU</name>
<dbReference type="EMBL" id="JAIVGD010000013">
    <property type="protein sequence ID" value="KAH0760303.1"/>
    <property type="molecule type" value="Genomic_DNA"/>
</dbReference>
<dbReference type="InterPro" id="IPR005151">
    <property type="entry name" value="Tail-specific_protease"/>
</dbReference>
<keyword evidence="3" id="KW-1185">Reference proteome</keyword>
<dbReference type="Gene3D" id="3.90.226.10">
    <property type="entry name" value="2-enoyl-CoA Hydratase, Chain A, domain 1"/>
    <property type="match status" value="1"/>
</dbReference>
<dbReference type="SUPFAM" id="SSF52096">
    <property type="entry name" value="ClpP/crotonase"/>
    <property type="match status" value="1"/>
</dbReference>
<dbReference type="Proteomes" id="UP000826656">
    <property type="component" value="Unassembled WGS sequence"/>
</dbReference>
<dbReference type="Pfam" id="PF03572">
    <property type="entry name" value="Peptidase_S41"/>
    <property type="match status" value="1"/>
</dbReference>
<organism evidence="2 3">
    <name type="scientific">Solanum tuberosum</name>
    <name type="common">Potato</name>
    <dbReference type="NCBI Taxonomy" id="4113"/>
    <lineage>
        <taxon>Eukaryota</taxon>
        <taxon>Viridiplantae</taxon>
        <taxon>Streptophyta</taxon>
        <taxon>Embryophyta</taxon>
        <taxon>Tracheophyta</taxon>
        <taxon>Spermatophyta</taxon>
        <taxon>Magnoliopsida</taxon>
        <taxon>eudicotyledons</taxon>
        <taxon>Gunneridae</taxon>
        <taxon>Pentapetalae</taxon>
        <taxon>asterids</taxon>
        <taxon>lamiids</taxon>
        <taxon>Solanales</taxon>
        <taxon>Solanaceae</taxon>
        <taxon>Solanoideae</taxon>
        <taxon>Solaneae</taxon>
        <taxon>Solanum</taxon>
    </lineage>
</organism>
<evidence type="ECO:0000259" key="1">
    <source>
        <dbReference type="Pfam" id="PF03572"/>
    </source>
</evidence>
<proteinExistence type="predicted"/>
<sequence>MCDVGNVTVVCCVISVNEASASASEILARALHDNGRAILVGHKTFGKGNIQSVTQLHDGSALFVTVAKYLSPALHEIDQVGITPDVQLSGQEKFRTLTSSYFKCAHGIILEMVLFIGR</sequence>
<dbReference type="PANTHER" id="PTHR32060">
    <property type="entry name" value="TAIL-SPECIFIC PROTEASE"/>
    <property type="match status" value="1"/>
</dbReference>
<dbReference type="PANTHER" id="PTHR32060:SF22">
    <property type="entry name" value="CARBOXYL-TERMINAL-PROCESSING PEPTIDASE 3, CHLOROPLASTIC"/>
    <property type="match status" value="1"/>
</dbReference>
<protein>
    <recommendedName>
        <fullName evidence="1">Tail specific protease domain-containing protein</fullName>
    </recommendedName>
</protein>
<reference evidence="2 3" key="1">
    <citation type="journal article" date="2021" name="bioRxiv">
        <title>Chromosome-scale and haplotype-resolved genome assembly of a tetraploid potato cultivar.</title>
        <authorList>
            <person name="Sun H."/>
            <person name="Jiao W.-B."/>
            <person name="Krause K."/>
            <person name="Campoy J.A."/>
            <person name="Goel M."/>
            <person name="Folz-Donahue K."/>
            <person name="Kukat C."/>
            <person name="Huettel B."/>
            <person name="Schneeberger K."/>
        </authorList>
    </citation>
    <scope>NUCLEOTIDE SEQUENCE [LARGE SCALE GENOMIC DNA]</scope>
    <source>
        <strain evidence="2">SolTubOtavaFocal</strain>
        <tissue evidence="2">Leaves</tissue>
    </source>
</reference>